<dbReference type="EMBL" id="VMRY01000020">
    <property type="protein sequence ID" value="TVT56689.1"/>
    <property type="molecule type" value="Genomic_DNA"/>
</dbReference>
<dbReference type="SUPFAM" id="SSF51905">
    <property type="entry name" value="FAD/NAD(P)-binding domain"/>
    <property type="match status" value="2"/>
</dbReference>
<accession>A0A558D6P8</accession>
<dbReference type="Gene3D" id="3.50.50.60">
    <property type="entry name" value="FAD/NAD(P)-binding domain"/>
    <property type="match status" value="2"/>
</dbReference>
<evidence type="ECO:0000259" key="5">
    <source>
        <dbReference type="Pfam" id="PF07992"/>
    </source>
</evidence>
<comment type="cofactor">
    <cofactor evidence="1">
        <name>FAD</name>
        <dbReference type="ChEBI" id="CHEBI:57692"/>
    </cofactor>
</comment>
<keyword evidence="3" id="KW-0285">Flavoprotein</keyword>
<organism evidence="6 7">
    <name type="scientific">Sedimenticola thiotaurini</name>
    <dbReference type="NCBI Taxonomy" id="1543721"/>
    <lineage>
        <taxon>Bacteria</taxon>
        <taxon>Pseudomonadati</taxon>
        <taxon>Pseudomonadota</taxon>
        <taxon>Gammaproteobacteria</taxon>
        <taxon>Chromatiales</taxon>
        <taxon>Sedimenticolaceae</taxon>
        <taxon>Sedimenticola</taxon>
    </lineage>
</organism>
<feature type="domain" description="FAD/NAD(P)-binding" evidence="5">
    <location>
        <begin position="16"/>
        <end position="299"/>
    </location>
</feature>
<dbReference type="PANTHER" id="PTHR43429:SF3">
    <property type="entry name" value="NITRITE REDUCTASE [NAD(P)H]"/>
    <property type="match status" value="1"/>
</dbReference>
<dbReference type="PRINTS" id="PR00368">
    <property type="entry name" value="FADPNR"/>
</dbReference>
<gene>
    <name evidence="6" type="ORF">FHK82_07215</name>
</gene>
<comment type="similarity">
    <text evidence="2">Belongs to the FAD-dependent oxidoreductase family.</text>
</comment>
<evidence type="ECO:0000313" key="7">
    <source>
        <dbReference type="Proteomes" id="UP000317355"/>
    </source>
</evidence>
<reference evidence="6 7" key="1">
    <citation type="submission" date="2019-07" db="EMBL/GenBank/DDBJ databases">
        <title>The pathways for chlorine oxyanion respiration interact through the shared metabolite chlorate.</title>
        <authorList>
            <person name="Barnum T.P."/>
            <person name="Cheng Y."/>
            <person name="Hill K.A."/>
            <person name="Lucas L.N."/>
            <person name="Carlson H.K."/>
            <person name="Coates J.D."/>
        </authorList>
    </citation>
    <scope>NUCLEOTIDE SEQUENCE [LARGE SCALE GENOMIC DNA]</scope>
    <source>
        <strain evidence="6">BK-3</strain>
    </source>
</reference>
<name>A0A558D6P8_9GAMM</name>
<dbReference type="InterPro" id="IPR023753">
    <property type="entry name" value="FAD/NAD-binding_dom"/>
</dbReference>
<evidence type="ECO:0000256" key="1">
    <source>
        <dbReference type="ARBA" id="ARBA00001974"/>
    </source>
</evidence>
<evidence type="ECO:0000256" key="3">
    <source>
        <dbReference type="ARBA" id="ARBA00022630"/>
    </source>
</evidence>
<protein>
    <submittedName>
        <fullName evidence="6">NAD(P)/FAD-dependent oxidoreductase</fullName>
    </submittedName>
</protein>
<dbReference type="Pfam" id="PF07992">
    <property type="entry name" value="Pyr_redox_2"/>
    <property type="match status" value="1"/>
</dbReference>
<dbReference type="AlphaFoldDB" id="A0A558D6P8"/>
<dbReference type="PANTHER" id="PTHR43429">
    <property type="entry name" value="PYRIDINE NUCLEOTIDE-DISULFIDE OXIDOREDUCTASE DOMAIN-CONTAINING"/>
    <property type="match status" value="1"/>
</dbReference>
<comment type="caution">
    <text evidence="6">The sequence shown here is derived from an EMBL/GenBank/DDBJ whole genome shotgun (WGS) entry which is preliminary data.</text>
</comment>
<dbReference type="InterPro" id="IPR050260">
    <property type="entry name" value="FAD-bd_OxRdtase"/>
</dbReference>
<evidence type="ECO:0000313" key="6">
    <source>
        <dbReference type="EMBL" id="TVT56689.1"/>
    </source>
</evidence>
<keyword evidence="4" id="KW-0274">FAD</keyword>
<evidence type="ECO:0000256" key="4">
    <source>
        <dbReference type="ARBA" id="ARBA00022827"/>
    </source>
</evidence>
<sequence length="431" mass="47258">MQAPLTEESSKVETVYRYVVVGAGPAGVTAVENLRRHDPEGTILLIGGEQEPPYSRMAIPYMLVGKVGEEGTYLRQQENHFPNLDVKYQHAMVLHIDAATKRIKLNDGSSIQYEKLCLATGARPIKPPIPGLDQKGVRHCWTLDDARKIIELAHEGADVVLMGAGFIGCIILEALALRGVNLTVVEMGDRMVPRMLDPVAGTMLKRWCEEKGVTVHTSTRITQLESNPGETEDTLLVDLDNGEKIPAHLVVVAAGVKSNLDYLEGSGLATDQGILVNEYLQTSDEHIFAIGDVAQGPDFEHGDRVVHAIQPTATDHGRIAALNMVGKRTRYQGSMQMNVLDTLGLISVSFGEWDGRDKCDQAIMCNETGFQYMRLEFADDRLVGAQCVGRTAHIGVIRGLIEGRVPLGAWKEKLKMNPYLIMDAYLSCAQS</sequence>
<dbReference type="InterPro" id="IPR036188">
    <property type="entry name" value="FAD/NAD-bd_sf"/>
</dbReference>
<dbReference type="GO" id="GO:0016491">
    <property type="term" value="F:oxidoreductase activity"/>
    <property type="evidence" value="ECO:0007669"/>
    <property type="project" value="InterPro"/>
</dbReference>
<dbReference type="Proteomes" id="UP000317355">
    <property type="component" value="Unassembled WGS sequence"/>
</dbReference>
<proteinExistence type="inferred from homology"/>
<dbReference type="PRINTS" id="PR00411">
    <property type="entry name" value="PNDRDTASEI"/>
</dbReference>
<evidence type="ECO:0000256" key="2">
    <source>
        <dbReference type="ARBA" id="ARBA00006442"/>
    </source>
</evidence>